<dbReference type="CDD" id="cd02440">
    <property type="entry name" value="AdoMet_MTases"/>
    <property type="match status" value="1"/>
</dbReference>
<dbReference type="Pfam" id="PF06325">
    <property type="entry name" value="PrmA"/>
    <property type="match status" value="1"/>
</dbReference>
<evidence type="ECO:0000313" key="6">
    <source>
        <dbReference type="Proteomes" id="UP001456513"/>
    </source>
</evidence>
<dbReference type="Gene3D" id="3.40.50.150">
    <property type="entry name" value="Vaccinia Virus protein VP39"/>
    <property type="match status" value="1"/>
</dbReference>
<keyword evidence="4" id="KW-0949">S-adenosyl-L-methionine</keyword>
<dbReference type="InterPro" id="IPR052190">
    <property type="entry name" value="Euk-Arch_PrmC-MTase"/>
</dbReference>
<comment type="similarity">
    <text evidence="1">Belongs to the eukaryotic/archaeal PrmC-related family.</text>
</comment>
<dbReference type="EMBL" id="JBBPCN010000001">
    <property type="protein sequence ID" value="MEK8072532.1"/>
    <property type="molecule type" value="Genomic_DNA"/>
</dbReference>
<evidence type="ECO:0000256" key="3">
    <source>
        <dbReference type="ARBA" id="ARBA00022679"/>
    </source>
</evidence>
<evidence type="ECO:0000313" key="5">
    <source>
        <dbReference type="EMBL" id="MEK8072532.1"/>
    </source>
</evidence>
<dbReference type="PROSITE" id="PS00092">
    <property type="entry name" value="N6_MTASE"/>
    <property type="match status" value="1"/>
</dbReference>
<keyword evidence="6" id="KW-1185">Reference proteome</keyword>
<dbReference type="GO" id="GO:0032259">
    <property type="term" value="P:methylation"/>
    <property type="evidence" value="ECO:0007669"/>
    <property type="project" value="UniProtKB-KW"/>
</dbReference>
<dbReference type="InterPro" id="IPR004557">
    <property type="entry name" value="PrmC-related"/>
</dbReference>
<dbReference type="GO" id="GO:0008168">
    <property type="term" value="F:methyltransferase activity"/>
    <property type="evidence" value="ECO:0007669"/>
    <property type="project" value="UniProtKB-KW"/>
</dbReference>
<reference evidence="5 6" key="1">
    <citation type="submission" date="2024-03" db="EMBL/GenBank/DDBJ databases">
        <title>Rhodococcus navarretei sp. nov. and Pseudarthrobacter quantumdoti sp. nov., two new species with the ability to biosynthesize Quantum Dots isolated from soil samples at Union Glacier, Antarctica.</title>
        <authorList>
            <person name="Vargas M."/>
        </authorList>
    </citation>
    <scope>NUCLEOTIDE SEQUENCE [LARGE SCALE GENOMIC DNA]</scope>
    <source>
        <strain evidence="5 6">EXRC-4A-4</strain>
    </source>
</reference>
<evidence type="ECO:0000256" key="4">
    <source>
        <dbReference type="ARBA" id="ARBA00022691"/>
    </source>
</evidence>
<dbReference type="InterPro" id="IPR002052">
    <property type="entry name" value="DNA_methylase_N6_adenine_CS"/>
</dbReference>
<name>A0ABU9CYU5_9NOCA</name>
<dbReference type="NCBIfam" id="TIGR00537">
    <property type="entry name" value="hemK_rel_arch"/>
    <property type="match status" value="1"/>
</dbReference>
<gene>
    <name evidence="5" type="ORF">AABD04_16940</name>
</gene>
<dbReference type="SUPFAM" id="SSF53335">
    <property type="entry name" value="S-adenosyl-L-methionine-dependent methyltransferases"/>
    <property type="match status" value="1"/>
</dbReference>
<organism evidence="5 6">
    <name type="scientific">Rhodococcus navarretei</name>
    <dbReference type="NCBI Taxonomy" id="3128981"/>
    <lineage>
        <taxon>Bacteria</taxon>
        <taxon>Bacillati</taxon>
        <taxon>Actinomycetota</taxon>
        <taxon>Actinomycetes</taxon>
        <taxon>Mycobacteriales</taxon>
        <taxon>Nocardiaceae</taxon>
        <taxon>Rhodococcus</taxon>
    </lineage>
</organism>
<sequence>MTTAEFDSVRSLAGVHADPGVYEPQQDSLLLCDVAAESGLVSGARVLDMCTGSGAVAITAALLGARDVMAFDISPRAVACAQRNARSVGVDVDVRLGSFSDAAEVEPFDVLLCNPPYVPSENAPTGMGVHRAWDAGEDGRVVLDPLCTRGAELLVPGGVILVVHSEFSGPQRTREMLGAHGFGVSDAARRTIDFGPVMMSRAEWLETRGLLEPGRRTEELVVLRGDKR</sequence>
<protein>
    <submittedName>
        <fullName evidence="5">HemK2/MTQ2 family protein methyltransferase</fullName>
        <ecNumber evidence="5">2.1.1.-</ecNumber>
    </submittedName>
</protein>
<proteinExistence type="inferred from homology"/>
<evidence type="ECO:0000256" key="1">
    <source>
        <dbReference type="ARBA" id="ARBA00006149"/>
    </source>
</evidence>
<dbReference type="RefSeq" id="WP_341441884.1">
    <property type="nucleotide sequence ID" value="NZ_JBBPCN010000001.1"/>
</dbReference>
<dbReference type="EC" id="2.1.1.-" evidence="5"/>
<keyword evidence="3 5" id="KW-0808">Transferase</keyword>
<dbReference type="InterPro" id="IPR029063">
    <property type="entry name" value="SAM-dependent_MTases_sf"/>
</dbReference>
<evidence type="ECO:0000256" key="2">
    <source>
        <dbReference type="ARBA" id="ARBA00022603"/>
    </source>
</evidence>
<keyword evidence="2 5" id="KW-0489">Methyltransferase</keyword>
<dbReference type="Proteomes" id="UP001456513">
    <property type="component" value="Unassembled WGS sequence"/>
</dbReference>
<accession>A0ABU9CYU5</accession>
<dbReference type="PANTHER" id="PTHR45875:SF1">
    <property type="entry name" value="METHYLTRANSFERASE N6AMT1"/>
    <property type="match status" value="1"/>
</dbReference>
<comment type="caution">
    <text evidence="5">The sequence shown here is derived from an EMBL/GenBank/DDBJ whole genome shotgun (WGS) entry which is preliminary data.</text>
</comment>
<dbReference type="PANTHER" id="PTHR45875">
    <property type="entry name" value="METHYLTRANSFERASE N6AMT1"/>
    <property type="match status" value="1"/>
</dbReference>